<keyword evidence="1" id="KW-0812">Transmembrane</keyword>
<proteinExistence type="predicted"/>
<keyword evidence="1" id="KW-1133">Transmembrane helix</keyword>
<dbReference type="AlphaFoldDB" id="A0A7X4YT89"/>
<dbReference type="SUPFAM" id="SSF53850">
    <property type="entry name" value="Periplasmic binding protein-like II"/>
    <property type="match status" value="1"/>
</dbReference>
<dbReference type="OrthoDB" id="383574at2"/>
<dbReference type="InterPro" id="IPR050490">
    <property type="entry name" value="Bact_solute-bd_prot1"/>
</dbReference>
<evidence type="ECO:0000256" key="1">
    <source>
        <dbReference type="SAM" id="Phobius"/>
    </source>
</evidence>
<sequence>MLTDSPKAAEAAARKGAVSSAARRLTARLFAGRRLALVLGMLLLFSLTMSSLPTVYMDGAKQAAAPAEYGLGDGTVTYLEWLHGEAAGVPDAVMASGGIDVPAASYSSVSDQTLFRKQEDGSIAWGDGEGWIAYTVDIPADGLYNLGLTYDSDDELGQDINRGLLIDGQSPYSEADRLLLKRSFTQTAFPLEKDGHGNERSPDSTELKGWKSVLLADYTVSSDPLKFHLSAGKHEIRLTSKQAPLLLKGLNIAAPHAVPSYAEASASYPAPDMDGTWMKIYEAEQPALKSNPSIRALSNIGTLMSPETTGKTIYNNIGGEGFGDSGQWLEWSFEVPKDGRYEIGFRYLQLYVNNSYAYRDITIDGEPLFKELQSVGFPYDHNWQWDGLTLSDGSGKPLLFNLKAGKHTMRMTVTSSPTRLIYEGLLRNLNRIGELNQQIRRVTGIYDKSSSGADMNRTWDLEQYIPDIKPRLTEFANDLRQLADLQAANTMGQGETETSFRRAAENLLKLAADINQVPNRINWFESMANDLASWTYSLMSQKLSLDYFWVAEPGAKLPKVTPTFFDNVSSQFKRWVGSYTNDSNYRSKEEGALDVWVVNNRDTAELIQKTADDYFTSKTGIPVSVNIVNDPTQKFLLGNIAGDFPDVTLGLSEEMAGDFGMRGALVDLSKLPGYAEAAKAFQPAALRPFHYDGGDYALPETQAFSVLMYRTDILNQLGIKPPDTWDDVVNILPSLQQKGYDFYMQSLQFQSFMYQNGADLYTPDGLQSGLDSDAAYKGFKQWTDMFSLYQIPSNVPSFYTRFKMGQIPIGIADYSTYLSIANAAPELAGRWKILPIPGTKQADGTVARWYPGYMTTSVISEKSGKQDEAWKFLQWWTSAETQARFGNEVEAVLGSKYRWVTANWEAFKQLPWSREDLAVIGESRKWFKEMPIVPGYYMTSRMITDAEKQVVLAKQNPRESLEKAVADINRELERKQREFGLRDDSGKVLKKLDVPQITEPWKEAAP</sequence>
<evidence type="ECO:0000313" key="2">
    <source>
        <dbReference type="EMBL" id="NBC72070.1"/>
    </source>
</evidence>
<organism evidence="2 3">
    <name type="scientific">Paenibacillus sacheonensis</name>
    <dbReference type="NCBI Taxonomy" id="742054"/>
    <lineage>
        <taxon>Bacteria</taxon>
        <taxon>Bacillati</taxon>
        <taxon>Bacillota</taxon>
        <taxon>Bacilli</taxon>
        <taxon>Bacillales</taxon>
        <taxon>Paenibacillaceae</taxon>
        <taxon>Paenibacillus</taxon>
    </lineage>
</organism>
<evidence type="ECO:0000313" key="3">
    <source>
        <dbReference type="Proteomes" id="UP000558113"/>
    </source>
</evidence>
<name>A0A7X4YT89_9BACL</name>
<dbReference type="Proteomes" id="UP000558113">
    <property type="component" value="Unassembled WGS sequence"/>
</dbReference>
<feature type="transmembrane region" description="Helical" evidence="1">
    <location>
        <begin position="35"/>
        <end position="56"/>
    </location>
</feature>
<keyword evidence="3" id="KW-1185">Reference proteome</keyword>
<dbReference type="RefSeq" id="WP_161702684.1">
    <property type="nucleotide sequence ID" value="NZ_JAAAMU010000016.1"/>
</dbReference>
<dbReference type="Gene3D" id="2.60.120.260">
    <property type="entry name" value="Galactose-binding domain-like"/>
    <property type="match status" value="2"/>
</dbReference>
<dbReference type="Gene3D" id="3.40.190.10">
    <property type="entry name" value="Periplasmic binding protein-like II"/>
    <property type="match status" value="1"/>
</dbReference>
<dbReference type="EMBL" id="JAAAMU010000016">
    <property type="protein sequence ID" value="NBC72070.1"/>
    <property type="molecule type" value="Genomic_DNA"/>
</dbReference>
<gene>
    <name evidence="2" type="ORF">GT003_23995</name>
</gene>
<dbReference type="PANTHER" id="PTHR43649">
    <property type="entry name" value="ARABINOSE-BINDING PROTEIN-RELATED"/>
    <property type="match status" value="1"/>
</dbReference>
<comment type="caution">
    <text evidence="2">The sequence shown here is derived from an EMBL/GenBank/DDBJ whole genome shotgun (WGS) entry which is preliminary data.</text>
</comment>
<dbReference type="Pfam" id="PF01547">
    <property type="entry name" value="SBP_bac_1"/>
    <property type="match status" value="1"/>
</dbReference>
<reference evidence="2 3" key="1">
    <citation type="submission" date="2020-01" db="EMBL/GenBank/DDBJ databases">
        <title>Paenibacillus soybeanensis sp. nov. isolated from the nodules of soybean (Glycine max(L.) Merr).</title>
        <authorList>
            <person name="Wang H."/>
        </authorList>
    </citation>
    <scope>NUCLEOTIDE SEQUENCE [LARGE SCALE GENOMIC DNA]</scope>
    <source>
        <strain evidence="2 3">DSM 23054</strain>
    </source>
</reference>
<keyword evidence="1" id="KW-0472">Membrane</keyword>
<dbReference type="PANTHER" id="PTHR43649:SF27">
    <property type="entry name" value="EXTRACELLULAR SOLUTE-BINDING PROTEIN FAMILY 1"/>
    <property type="match status" value="1"/>
</dbReference>
<protein>
    <submittedName>
        <fullName evidence="2">Extracellular solute-binding protein</fullName>
    </submittedName>
</protein>
<dbReference type="InterPro" id="IPR006059">
    <property type="entry name" value="SBP"/>
</dbReference>
<accession>A0A7X4YT89</accession>